<dbReference type="InterPro" id="IPR027417">
    <property type="entry name" value="P-loop_NTPase"/>
</dbReference>
<comment type="subcellular location">
    <subcellularLocation>
        <location evidence="6">Cytoplasm</location>
    </subcellularLocation>
</comment>
<sequence>MRLKYIRLTGFKSFVDSTKVAFPEQMTCIVGPNGCGKSNVIDAVRWVLGESSAKNLRGDAMTDVIFNGSTARKPVSQASVELVFDNTERRLQGEFADYNEVSVKRQVSREGQSVYFLNGTKCRRRDITDLFLGTGLGPRSYAIIEQGMISRLIESRPQELRVFIEEAAGISKYKERRKETENRIARTRENLERLTDVREELGKQLAKLQRQAASARRYQTLKAEERRLRSELQALRWLHYQQQCDRVEQELTSQEVELEKWQAEQRGSERGQTELREQEQALQDTVEQTQAQFYQVSSQVTSLEQDIRYQRQLAQQRAEQAATYARNATQLAEELAAEQALCDELQGTGEDLQQQLLVAEEQSILVNEQREEADMRYQDWREDWQSLRDTQSQLTERSAVLQAERRATTELMTQGQQRRQQLADELATLQHQDTKALDVFRSELEQQQALLEEANSQLAQLQEQQQGYEQASQTLQQQEQALAGQQHQLEGQRGSVEHLLRSQEPQELPALKAWLEQHPSIGVLRDFLQVPNEWLAATETLLQHWLAAPVFSEQPSQWPVAVDRPLLAFTPGLEWPTESLALQLGAKAQQLALLQGVAVATDEATAKQLLEQPEWHTVALTDGRVLGRGWVLGRPDDADSQLVWQQEAERLDAALAELKTQRSALAQELAAHQQVQAENASRLQQVQQQVNTVQQEVARSQERLLSAERDFAREQARKVALEEEQHTLEERWLALMAEQESIEQRQIELEQDEADYGPRIEAAEQRGETLQQQLQSAQQAVVESQQQVHRLQLESQQVQSKRQHLEQQIQRLKEQQERLAEQRQALSQETDTESEVLLLEEQLAEALLQREDVEQRLLLEKESLAAVQERLGVLQKGQSAVLEQIVKQRERVEASKLELAASRERGHALLDTFNELGVSLKDVLANLPEEAEEKKWQQALDTCSSKIAQLGAINLAAIEEVEAQAERQAYLDAQHEDLQASLDILEEAIKKIDRETRTRFKHTFDQVNADLQRLFPKVFSGGMAYLELTDDDLLETGVTIMARPPGKKNSTIHLLSGGEKALTALALVFAIFRLNPAPFCLLDEVDAPLDDINVGRFCRLVQEMSESVQFIYISHNKIAMEMATHLVGVTMQEPGVSRLVAVDVEEALAIADAT</sequence>
<proteinExistence type="inferred from homology"/>
<feature type="binding site" evidence="6">
    <location>
        <begin position="32"/>
        <end position="39"/>
    </location>
    <ligand>
        <name>ATP</name>
        <dbReference type="ChEBI" id="CHEBI:30616"/>
    </ligand>
</feature>
<keyword evidence="5 6" id="KW-0238">DNA-binding</keyword>
<evidence type="ECO:0000313" key="9">
    <source>
        <dbReference type="Proteomes" id="UP000286976"/>
    </source>
</evidence>
<dbReference type="AlphaFoldDB" id="A0A432X1V4"/>
<dbReference type="GO" id="GO:0005524">
    <property type="term" value="F:ATP binding"/>
    <property type="evidence" value="ECO:0007669"/>
    <property type="project" value="UniProtKB-UniRule"/>
</dbReference>
<keyword evidence="2 6" id="KW-0547">Nucleotide-binding</keyword>
<feature type="coiled-coil region" evidence="6">
    <location>
        <begin position="648"/>
        <end position="731"/>
    </location>
</feature>
<dbReference type="CDD" id="cd03278">
    <property type="entry name" value="ABC_SMC_barmotin"/>
    <property type="match status" value="2"/>
</dbReference>
<dbReference type="PIRSF" id="PIRSF005719">
    <property type="entry name" value="SMC"/>
    <property type="match status" value="1"/>
</dbReference>
<evidence type="ECO:0000256" key="6">
    <source>
        <dbReference type="HAMAP-Rule" id="MF_01894"/>
    </source>
</evidence>
<dbReference type="HAMAP" id="MF_01894">
    <property type="entry name" value="Smc_prok"/>
    <property type="match status" value="1"/>
</dbReference>
<feature type="domain" description="RecF/RecN/SMC N-terminal" evidence="7">
    <location>
        <begin position="3"/>
        <end position="1137"/>
    </location>
</feature>
<feature type="coiled-coil region" evidence="6">
    <location>
        <begin position="412"/>
        <end position="488"/>
    </location>
</feature>
<evidence type="ECO:0000256" key="1">
    <source>
        <dbReference type="ARBA" id="ARBA00022490"/>
    </source>
</evidence>
<feature type="coiled-coil region" evidence="6">
    <location>
        <begin position="170"/>
        <end position="292"/>
    </location>
</feature>
<dbReference type="Pfam" id="PF02463">
    <property type="entry name" value="SMC_N"/>
    <property type="match status" value="1"/>
</dbReference>
<dbReference type="Proteomes" id="UP000286976">
    <property type="component" value="Unassembled WGS sequence"/>
</dbReference>
<dbReference type="PANTHER" id="PTHR43977">
    <property type="entry name" value="STRUCTURAL MAINTENANCE OF CHROMOSOMES PROTEIN 3"/>
    <property type="match status" value="1"/>
</dbReference>
<name>A0A432X1V4_9GAMM</name>
<gene>
    <name evidence="6" type="primary">smc</name>
    <name evidence="8" type="ORF">CWE15_07025</name>
</gene>
<keyword evidence="3 6" id="KW-0067">ATP-binding</keyword>
<dbReference type="GO" id="GO:0030261">
    <property type="term" value="P:chromosome condensation"/>
    <property type="evidence" value="ECO:0007669"/>
    <property type="project" value="InterPro"/>
</dbReference>
<dbReference type="InterPro" id="IPR003395">
    <property type="entry name" value="RecF/RecN/SMC_N"/>
</dbReference>
<evidence type="ECO:0000256" key="5">
    <source>
        <dbReference type="ARBA" id="ARBA00023125"/>
    </source>
</evidence>
<dbReference type="GO" id="GO:0016887">
    <property type="term" value="F:ATP hydrolysis activity"/>
    <property type="evidence" value="ECO:0007669"/>
    <property type="project" value="InterPro"/>
</dbReference>
<evidence type="ECO:0000259" key="7">
    <source>
        <dbReference type="Pfam" id="PF02463"/>
    </source>
</evidence>
<accession>A0A432X1V4</accession>
<dbReference type="EMBL" id="PIPQ01000003">
    <property type="protein sequence ID" value="RUO40502.1"/>
    <property type="molecule type" value="Genomic_DNA"/>
</dbReference>
<comment type="similarity">
    <text evidence="6">Belongs to the SMC family.</text>
</comment>
<dbReference type="Gene3D" id="3.40.50.300">
    <property type="entry name" value="P-loop containing nucleotide triphosphate hydrolases"/>
    <property type="match status" value="2"/>
</dbReference>
<comment type="function">
    <text evidence="6">Required for chromosome condensation and partitioning.</text>
</comment>
<dbReference type="InterPro" id="IPR011890">
    <property type="entry name" value="SMC_prok"/>
</dbReference>
<evidence type="ECO:0000256" key="3">
    <source>
        <dbReference type="ARBA" id="ARBA00022840"/>
    </source>
</evidence>
<evidence type="ECO:0000313" key="8">
    <source>
        <dbReference type="EMBL" id="RUO40502.1"/>
    </source>
</evidence>
<evidence type="ECO:0000256" key="2">
    <source>
        <dbReference type="ARBA" id="ARBA00022741"/>
    </source>
</evidence>
<dbReference type="GO" id="GO:0003677">
    <property type="term" value="F:DNA binding"/>
    <property type="evidence" value="ECO:0007669"/>
    <property type="project" value="UniProtKB-UniRule"/>
</dbReference>
<dbReference type="SUPFAM" id="SSF52540">
    <property type="entry name" value="P-loop containing nucleoside triphosphate hydrolases"/>
    <property type="match status" value="2"/>
</dbReference>
<keyword evidence="9" id="KW-1185">Reference proteome</keyword>
<organism evidence="8 9">
    <name type="scientific">Aliidiomarina taiwanensis</name>
    <dbReference type="NCBI Taxonomy" id="946228"/>
    <lineage>
        <taxon>Bacteria</taxon>
        <taxon>Pseudomonadati</taxon>
        <taxon>Pseudomonadota</taxon>
        <taxon>Gammaproteobacteria</taxon>
        <taxon>Alteromonadales</taxon>
        <taxon>Idiomarinaceae</taxon>
        <taxon>Aliidiomarina</taxon>
    </lineage>
</organism>
<dbReference type="GO" id="GO:0007062">
    <property type="term" value="P:sister chromatid cohesion"/>
    <property type="evidence" value="ECO:0007669"/>
    <property type="project" value="InterPro"/>
</dbReference>
<dbReference type="InterPro" id="IPR024704">
    <property type="entry name" value="SMC"/>
</dbReference>
<feature type="coiled-coil region" evidence="6">
    <location>
        <begin position="760"/>
        <end position="870"/>
    </location>
</feature>
<evidence type="ECO:0000256" key="4">
    <source>
        <dbReference type="ARBA" id="ARBA00023054"/>
    </source>
</evidence>
<dbReference type="OrthoDB" id="9808768at2"/>
<dbReference type="GO" id="GO:0007059">
    <property type="term" value="P:chromosome segregation"/>
    <property type="evidence" value="ECO:0007669"/>
    <property type="project" value="UniProtKB-UniRule"/>
</dbReference>
<reference evidence="8 9" key="1">
    <citation type="journal article" date="2011" name="Front. Microbiol.">
        <title>Genomic signatures of strain selection and enhancement in Bacillus atrophaeus var. globigii, a historical biowarfare simulant.</title>
        <authorList>
            <person name="Gibbons H.S."/>
            <person name="Broomall S.M."/>
            <person name="McNew L.A."/>
            <person name="Daligault H."/>
            <person name="Chapman C."/>
            <person name="Bruce D."/>
            <person name="Karavis M."/>
            <person name="Krepps M."/>
            <person name="McGregor P.A."/>
            <person name="Hong C."/>
            <person name="Park K.H."/>
            <person name="Akmal A."/>
            <person name="Feldman A."/>
            <person name="Lin J.S."/>
            <person name="Chang W.E."/>
            <person name="Higgs B.W."/>
            <person name="Demirev P."/>
            <person name="Lindquist J."/>
            <person name="Liem A."/>
            <person name="Fochler E."/>
            <person name="Read T.D."/>
            <person name="Tapia R."/>
            <person name="Johnson S."/>
            <person name="Bishop-Lilly K.A."/>
            <person name="Detter C."/>
            <person name="Han C."/>
            <person name="Sozhamannan S."/>
            <person name="Rosenzweig C.N."/>
            <person name="Skowronski E.W."/>
        </authorList>
    </citation>
    <scope>NUCLEOTIDE SEQUENCE [LARGE SCALE GENOMIC DNA]</scope>
    <source>
        <strain evidence="8 9">AIT1</strain>
    </source>
</reference>
<feature type="coiled-coil region" evidence="6">
    <location>
        <begin position="328"/>
        <end position="362"/>
    </location>
</feature>
<keyword evidence="1 6" id="KW-0963">Cytoplasm</keyword>
<comment type="domain">
    <text evidence="6">Contains large globular domains required for ATP hydrolysis at each terminus and a third globular domain forming a flexible hinge near the middle of the molecule. These domains are separated by coiled-coil structures.</text>
</comment>
<keyword evidence="4 6" id="KW-0175">Coiled coil</keyword>
<comment type="subunit">
    <text evidence="6">Homodimer.</text>
</comment>
<dbReference type="GO" id="GO:0005737">
    <property type="term" value="C:cytoplasm"/>
    <property type="evidence" value="ECO:0007669"/>
    <property type="project" value="UniProtKB-SubCell"/>
</dbReference>
<dbReference type="GO" id="GO:0006260">
    <property type="term" value="P:DNA replication"/>
    <property type="evidence" value="ECO:0007669"/>
    <property type="project" value="UniProtKB-UniRule"/>
</dbReference>
<protein>
    <recommendedName>
        <fullName evidence="6">Chromosome partition protein Smc</fullName>
    </recommendedName>
</protein>
<dbReference type="RefSeq" id="WP_126757378.1">
    <property type="nucleotide sequence ID" value="NZ_PIPQ01000003.1"/>
</dbReference>
<comment type="caution">
    <text evidence="8">The sequence shown here is derived from an EMBL/GenBank/DDBJ whole genome shotgun (WGS) entry which is preliminary data.</text>
</comment>